<sequence>MILNWPITIGHIIMFFFYAIFGSCVFVPYTKTLLPAIQQLNEKTFAEFKPVNQVLIALILPDSSSAEQQSFMLTIFSSVIPFYSNMASFAFFRASEAPSLADSIPTAPPAIVFFFQGNLMFSCPLPMSETTLSLLVASWVDPEYDISNSKEELFSALGGVPLALLTKERFGMQANLFVTSSLSFIGSCIVLRVSDQLFSEITENAQHCSFAMYRYSDRTIVPIPDIILPNGTVNQGNITQDALYNSTRPFNGVLTSSILASRPELYACFVNDSFNPTANDKVLYKLGEKHYKSDFRFVSATPETFPLISQITRSNITAPDFFVFSYTYGFYYPHDGLLTGIDMEDPRWFDLADAYIQKILNGTIPRKYFSEPETDEMHGKYLKKLVGTTFKDFVEDPTKDVVVVFHDGDERATADLEALSSVLNDDVCKNIKFGYINIDINSSPLRYPICFDTTTVFLFPAKNKTDVRVMFSPMIQDSVLRFLNQSTTLEHDFEVPPTDEMTAQMELFMFSMRSKRVPPIYREQAIQYVKNLQEIAYSVIHHGKIPFNENPAHDKPASEKPASEKPYNEL</sequence>
<protein>
    <recommendedName>
        <fullName evidence="5">Thioredoxin domain-containing protein</fullName>
    </recommendedName>
</protein>
<dbReference type="AlphaFoldDB" id="A0A1J4JQ05"/>
<keyword evidence="4" id="KW-1185">Reference proteome</keyword>
<accession>A0A1J4JQ05</accession>
<dbReference type="VEuPathDB" id="TrichDB:TRFO_33874"/>
<evidence type="ECO:0000313" key="4">
    <source>
        <dbReference type="Proteomes" id="UP000179807"/>
    </source>
</evidence>
<dbReference type="OrthoDB" id="10515125at2759"/>
<proteinExistence type="predicted"/>
<keyword evidence="2" id="KW-0472">Membrane</keyword>
<dbReference type="EMBL" id="MLAK01000995">
    <property type="protein sequence ID" value="OHS99613.1"/>
    <property type="molecule type" value="Genomic_DNA"/>
</dbReference>
<name>A0A1J4JQ05_9EUKA</name>
<organism evidence="3 4">
    <name type="scientific">Tritrichomonas foetus</name>
    <dbReference type="NCBI Taxonomy" id="1144522"/>
    <lineage>
        <taxon>Eukaryota</taxon>
        <taxon>Metamonada</taxon>
        <taxon>Parabasalia</taxon>
        <taxon>Tritrichomonadida</taxon>
        <taxon>Tritrichomonadidae</taxon>
        <taxon>Tritrichomonas</taxon>
    </lineage>
</organism>
<evidence type="ECO:0000313" key="3">
    <source>
        <dbReference type="EMBL" id="OHS99613.1"/>
    </source>
</evidence>
<evidence type="ECO:0008006" key="5">
    <source>
        <dbReference type="Google" id="ProtNLM"/>
    </source>
</evidence>
<feature type="region of interest" description="Disordered" evidence="1">
    <location>
        <begin position="547"/>
        <end position="570"/>
    </location>
</feature>
<keyword evidence="2" id="KW-1133">Transmembrane helix</keyword>
<reference evidence="3" key="1">
    <citation type="submission" date="2016-10" db="EMBL/GenBank/DDBJ databases">
        <authorList>
            <person name="Benchimol M."/>
            <person name="Almeida L.G."/>
            <person name="Vasconcelos A.T."/>
            <person name="Perreira-Neves A."/>
            <person name="Rosa I.A."/>
            <person name="Tasca T."/>
            <person name="Bogo M.R."/>
            <person name="de Souza W."/>
        </authorList>
    </citation>
    <scope>NUCLEOTIDE SEQUENCE [LARGE SCALE GENOMIC DNA]</scope>
    <source>
        <strain evidence="3">K</strain>
    </source>
</reference>
<evidence type="ECO:0000256" key="2">
    <source>
        <dbReference type="SAM" id="Phobius"/>
    </source>
</evidence>
<dbReference type="Proteomes" id="UP000179807">
    <property type="component" value="Unassembled WGS sequence"/>
</dbReference>
<gene>
    <name evidence="3" type="ORF">TRFO_33874</name>
</gene>
<feature type="transmembrane region" description="Helical" evidence="2">
    <location>
        <begin position="12"/>
        <end position="30"/>
    </location>
</feature>
<keyword evidence="2" id="KW-0812">Transmembrane</keyword>
<dbReference type="GeneID" id="94844036"/>
<comment type="caution">
    <text evidence="3">The sequence shown here is derived from an EMBL/GenBank/DDBJ whole genome shotgun (WGS) entry which is preliminary data.</text>
</comment>
<feature type="compositionally biased region" description="Basic and acidic residues" evidence="1">
    <location>
        <begin position="551"/>
        <end position="570"/>
    </location>
</feature>
<dbReference type="RefSeq" id="XP_068352750.1">
    <property type="nucleotide sequence ID" value="XM_068509332.1"/>
</dbReference>
<evidence type="ECO:0000256" key="1">
    <source>
        <dbReference type="SAM" id="MobiDB-lite"/>
    </source>
</evidence>